<dbReference type="InterPro" id="IPR002758">
    <property type="entry name" value="Cation_antiport_E"/>
</dbReference>
<evidence type="ECO:0000256" key="3">
    <source>
        <dbReference type="ARBA" id="ARBA00022475"/>
    </source>
</evidence>
<dbReference type="Pfam" id="PF01899">
    <property type="entry name" value="MNHE"/>
    <property type="match status" value="1"/>
</dbReference>
<evidence type="ECO:0000256" key="7">
    <source>
        <dbReference type="SAM" id="Phobius"/>
    </source>
</evidence>
<dbReference type="PANTHER" id="PTHR34584">
    <property type="entry name" value="NA(+)/H(+) ANTIPORTER SUBUNIT E1"/>
    <property type="match status" value="1"/>
</dbReference>
<evidence type="ECO:0000313" key="8">
    <source>
        <dbReference type="EMBL" id="NYJ34670.1"/>
    </source>
</evidence>
<dbReference type="GO" id="GO:0008324">
    <property type="term" value="F:monoatomic cation transmembrane transporter activity"/>
    <property type="evidence" value="ECO:0007669"/>
    <property type="project" value="InterPro"/>
</dbReference>
<keyword evidence="5 7" id="KW-1133">Transmembrane helix</keyword>
<proteinExistence type="inferred from homology"/>
<evidence type="ECO:0000256" key="1">
    <source>
        <dbReference type="ARBA" id="ARBA00004651"/>
    </source>
</evidence>
<dbReference type="EMBL" id="JACCFS010000001">
    <property type="protein sequence ID" value="NYJ34670.1"/>
    <property type="molecule type" value="Genomic_DNA"/>
</dbReference>
<dbReference type="Proteomes" id="UP000572051">
    <property type="component" value="Unassembled WGS sequence"/>
</dbReference>
<evidence type="ECO:0000256" key="2">
    <source>
        <dbReference type="ARBA" id="ARBA00006228"/>
    </source>
</evidence>
<feature type="transmembrane region" description="Helical" evidence="7">
    <location>
        <begin position="21"/>
        <end position="38"/>
    </location>
</feature>
<evidence type="ECO:0000256" key="5">
    <source>
        <dbReference type="ARBA" id="ARBA00022989"/>
    </source>
</evidence>
<sequence>MTRPPTARPERVQALRRRLGKVQIPIALGMTVVWMLLFDGFRLREESLGLLVLGFGVSVLIMVVFPLPPVSEGFHFHPWQFVRLLAYFFWQMVLSSFQVTWQTFTPGPVLSSVIAVRLRTDSELMLVCTSIALSVIPGSVVVEVGQPEHVLYIHHLGTHDEAGTERARRDTWRLEERIVRALGARVDIAKLEAAETVGTESV</sequence>
<organism evidence="8 9">
    <name type="scientific">Nocardiopsis aegyptia</name>
    <dbReference type="NCBI Taxonomy" id="220378"/>
    <lineage>
        <taxon>Bacteria</taxon>
        <taxon>Bacillati</taxon>
        <taxon>Actinomycetota</taxon>
        <taxon>Actinomycetes</taxon>
        <taxon>Streptosporangiales</taxon>
        <taxon>Nocardiopsidaceae</taxon>
        <taxon>Nocardiopsis</taxon>
    </lineage>
</organism>
<comment type="subcellular location">
    <subcellularLocation>
        <location evidence="1">Cell membrane</location>
        <topology evidence="1">Multi-pass membrane protein</topology>
    </subcellularLocation>
</comment>
<evidence type="ECO:0000313" key="9">
    <source>
        <dbReference type="Proteomes" id="UP000572051"/>
    </source>
</evidence>
<keyword evidence="3" id="KW-1003">Cell membrane</keyword>
<protein>
    <submittedName>
        <fullName evidence="8">Multicomponent Na+:H+ antiporter subunit E</fullName>
    </submittedName>
</protein>
<keyword evidence="6 7" id="KW-0472">Membrane</keyword>
<dbReference type="NCBIfam" id="NF006521">
    <property type="entry name" value="PRK08965.1-5"/>
    <property type="match status" value="1"/>
</dbReference>
<evidence type="ECO:0000256" key="4">
    <source>
        <dbReference type="ARBA" id="ARBA00022692"/>
    </source>
</evidence>
<comment type="caution">
    <text evidence="8">The sequence shown here is derived from an EMBL/GenBank/DDBJ whole genome shotgun (WGS) entry which is preliminary data.</text>
</comment>
<dbReference type="RefSeq" id="WP_179823395.1">
    <property type="nucleotide sequence ID" value="NZ_JACCFS010000001.1"/>
</dbReference>
<keyword evidence="9" id="KW-1185">Reference proteome</keyword>
<dbReference type="GO" id="GO:0005886">
    <property type="term" value="C:plasma membrane"/>
    <property type="evidence" value="ECO:0007669"/>
    <property type="project" value="UniProtKB-SubCell"/>
</dbReference>
<evidence type="ECO:0000256" key="6">
    <source>
        <dbReference type="ARBA" id="ARBA00023136"/>
    </source>
</evidence>
<keyword evidence="4 7" id="KW-0812">Transmembrane</keyword>
<reference evidence="8 9" key="1">
    <citation type="submission" date="2020-07" db="EMBL/GenBank/DDBJ databases">
        <title>Sequencing the genomes of 1000 actinobacteria strains.</title>
        <authorList>
            <person name="Klenk H.-P."/>
        </authorList>
    </citation>
    <scope>NUCLEOTIDE SEQUENCE [LARGE SCALE GENOMIC DNA]</scope>
    <source>
        <strain evidence="8 9">DSM 44442</strain>
    </source>
</reference>
<dbReference type="AlphaFoldDB" id="A0A7Z0EM66"/>
<dbReference type="PANTHER" id="PTHR34584:SF1">
    <property type="entry name" value="NA(+)_H(+) ANTIPORTER SUBUNIT E1"/>
    <property type="match status" value="1"/>
</dbReference>
<feature type="transmembrane region" description="Helical" evidence="7">
    <location>
        <begin position="81"/>
        <end position="104"/>
    </location>
</feature>
<gene>
    <name evidence="8" type="ORF">HNR10_002551</name>
</gene>
<feature type="transmembrane region" description="Helical" evidence="7">
    <location>
        <begin position="50"/>
        <end position="69"/>
    </location>
</feature>
<comment type="similarity">
    <text evidence="2">Belongs to the CPA3 antiporters (TC 2.A.63) subunit E family.</text>
</comment>
<name>A0A7Z0EM66_9ACTN</name>
<accession>A0A7Z0EM66</accession>